<dbReference type="InterPro" id="IPR051299">
    <property type="entry name" value="AB_hydrolase_lip/est"/>
</dbReference>
<evidence type="ECO:0000259" key="4">
    <source>
        <dbReference type="Pfam" id="PF01764"/>
    </source>
</evidence>
<evidence type="ECO:0000313" key="6">
    <source>
        <dbReference type="Proteomes" id="UP001174694"/>
    </source>
</evidence>
<dbReference type="GO" id="GO:0006629">
    <property type="term" value="P:lipid metabolic process"/>
    <property type="evidence" value="ECO:0007669"/>
    <property type="project" value="InterPro"/>
</dbReference>
<feature type="signal peptide" evidence="3">
    <location>
        <begin position="1"/>
        <end position="18"/>
    </location>
</feature>
<gene>
    <name evidence="5" type="ORF">NKR23_g9395</name>
</gene>
<reference evidence="5" key="1">
    <citation type="submission" date="2022-07" db="EMBL/GenBank/DDBJ databases">
        <title>Fungi with potential for degradation of polypropylene.</title>
        <authorList>
            <person name="Gostincar C."/>
        </authorList>
    </citation>
    <scope>NUCLEOTIDE SEQUENCE</scope>
    <source>
        <strain evidence="5">EXF-13308</strain>
    </source>
</reference>
<organism evidence="5 6">
    <name type="scientific">Pleurostoma richardsiae</name>
    <dbReference type="NCBI Taxonomy" id="41990"/>
    <lineage>
        <taxon>Eukaryota</taxon>
        <taxon>Fungi</taxon>
        <taxon>Dikarya</taxon>
        <taxon>Ascomycota</taxon>
        <taxon>Pezizomycotina</taxon>
        <taxon>Sordariomycetes</taxon>
        <taxon>Sordariomycetidae</taxon>
        <taxon>Calosphaeriales</taxon>
        <taxon>Pleurostomataceae</taxon>
        <taxon>Pleurostoma</taxon>
    </lineage>
</organism>
<dbReference type="Gene3D" id="3.40.50.1820">
    <property type="entry name" value="alpha/beta hydrolase"/>
    <property type="match status" value="1"/>
</dbReference>
<keyword evidence="2" id="KW-0378">Hydrolase</keyword>
<dbReference type="AlphaFoldDB" id="A0AA38VCB2"/>
<dbReference type="SUPFAM" id="SSF53474">
    <property type="entry name" value="alpha/beta-Hydrolases"/>
    <property type="match status" value="1"/>
</dbReference>
<keyword evidence="1 3" id="KW-0732">Signal</keyword>
<dbReference type="InterPro" id="IPR029058">
    <property type="entry name" value="AB_hydrolase_fold"/>
</dbReference>
<evidence type="ECO:0000256" key="1">
    <source>
        <dbReference type="ARBA" id="ARBA00022729"/>
    </source>
</evidence>
<dbReference type="Pfam" id="PF01764">
    <property type="entry name" value="Lipase_3"/>
    <property type="match status" value="1"/>
</dbReference>
<dbReference type="Proteomes" id="UP001174694">
    <property type="component" value="Unassembled WGS sequence"/>
</dbReference>
<dbReference type="EMBL" id="JANBVO010000036">
    <property type="protein sequence ID" value="KAJ9137151.1"/>
    <property type="molecule type" value="Genomic_DNA"/>
</dbReference>
<evidence type="ECO:0000256" key="3">
    <source>
        <dbReference type="SAM" id="SignalP"/>
    </source>
</evidence>
<accession>A0AA38VCB2</accession>
<evidence type="ECO:0000313" key="5">
    <source>
        <dbReference type="EMBL" id="KAJ9137151.1"/>
    </source>
</evidence>
<dbReference type="PANTHER" id="PTHR46640:SF1">
    <property type="entry name" value="FUNGAL LIPASE-LIKE DOMAIN-CONTAINING PROTEIN-RELATED"/>
    <property type="match status" value="1"/>
</dbReference>
<dbReference type="InterPro" id="IPR002921">
    <property type="entry name" value="Fungal_lipase-type"/>
</dbReference>
<keyword evidence="6" id="KW-1185">Reference proteome</keyword>
<comment type="caution">
    <text evidence="5">The sequence shown here is derived from an EMBL/GenBank/DDBJ whole genome shotgun (WGS) entry which is preliminary data.</text>
</comment>
<proteinExistence type="predicted"/>
<protein>
    <submittedName>
        <fullName evidence="5">Feruloyl esterase A</fullName>
    </submittedName>
</protein>
<evidence type="ECO:0000256" key="2">
    <source>
        <dbReference type="ARBA" id="ARBA00022801"/>
    </source>
</evidence>
<feature type="chain" id="PRO_5041241011" evidence="3">
    <location>
        <begin position="19"/>
        <end position="296"/>
    </location>
</feature>
<dbReference type="CDD" id="cd00519">
    <property type="entry name" value="Lipase_3"/>
    <property type="match status" value="1"/>
</dbReference>
<name>A0AA38VCB2_9PEZI</name>
<feature type="domain" description="Fungal lipase-type" evidence="4">
    <location>
        <begin position="81"/>
        <end position="220"/>
    </location>
</feature>
<dbReference type="PANTHER" id="PTHR46640">
    <property type="entry name" value="TRIACYLGLYCEROL LIPASE, PUTATIVE (AFU_ORTHOLOGUE AFUA_6G06510)-RELATED"/>
    <property type="match status" value="1"/>
</dbReference>
<sequence length="296" mass="31079">MHFPIMGLAILLSSLTAAQKTAVDSAVLADLYRYAAFSSAAYSSNCTVPPFGTAVEQYINDAGTDTQATLFRDDQAGEFILAFRGTSTVQDFLTDLDQDLVACSAKGISCMGCTCSRGYLRQYMAVQDSVAAAIDTGMGSHLGYSIVVTGHSMGGALASIGAASLKGQGASLVAYTYGQPRTGNTVYADYIDSQFPAASNATTMTRVTHANDGVPQIPSQDDGYRHHTTEFWQSEDPASVDDTFMCTGQEPQDCNQSEIGIGIGNGGRGINAAHLRYLGISIGNPLDPDAACRGTV</sequence>
<dbReference type="GO" id="GO:0016787">
    <property type="term" value="F:hydrolase activity"/>
    <property type="evidence" value="ECO:0007669"/>
    <property type="project" value="UniProtKB-KW"/>
</dbReference>